<gene>
    <name evidence="14" type="primary">leuB</name>
    <name evidence="17" type="ORF">B7Z12_14675</name>
</gene>
<evidence type="ECO:0000256" key="10">
    <source>
        <dbReference type="ARBA" id="ARBA00023002"/>
    </source>
</evidence>
<dbReference type="PROSITE" id="PS00470">
    <property type="entry name" value="IDH_IMDH"/>
    <property type="match status" value="1"/>
</dbReference>
<dbReference type="InterPro" id="IPR004429">
    <property type="entry name" value="Isopropylmalate_DH"/>
</dbReference>
<evidence type="ECO:0000256" key="6">
    <source>
        <dbReference type="ARBA" id="ARBA00022430"/>
    </source>
</evidence>
<evidence type="ECO:0000256" key="5">
    <source>
        <dbReference type="ARBA" id="ARBA00011738"/>
    </source>
</evidence>
<feature type="binding site" evidence="14">
    <location>
        <begin position="71"/>
        <end position="84"/>
    </location>
    <ligand>
        <name>NAD(+)</name>
        <dbReference type="ChEBI" id="CHEBI:57540"/>
    </ligand>
</feature>
<dbReference type="HAMAP" id="MF_01033">
    <property type="entry name" value="LeuB_type1"/>
    <property type="match status" value="1"/>
</dbReference>
<evidence type="ECO:0000256" key="11">
    <source>
        <dbReference type="ARBA" id="ARBA00023027"/>
    </source>
</evidence>
<feature type="binding site" evidence="14">
    <location>
        <position position="129"/>
    </location>
    <ligand>
        <name>substrate</name>
    </ligand>
</feature>
<evidence type="ECO:0000256" key="15">
    <source>
        <dbReference type="RuleBase" id="RU004445"/>
    </source>
</evidence>
<dbReference type="InterPro" id="IPR024084">
    <property type="entry name" value="IsoPropMal-DH-like_dom"/>
</dbReference>
<sequence length="350" mass="36962">MATLLLLPGDGIGPEVCAQVRRVAAALTPDLKVEEALYGGASYDVHATPLTDEVREQAIASDAVLMGAVGGPKWADAPRHLRPEAGLLNLRKAMDVFANLRPAYCFEALAGASSLKPELVSGLDILFVRELVGGVYFGQPRGIEDLADGQKKGFDTQVYTTSEIERVGRVAFELARGRTNKVHSAEKSNVMESGLLWKQVITDLHAREYPDVQLEHILADNCAMQLVRAPKQFDVIVTDNLFGDILSDAAAMLTGSLGMLPSAALGAPGKPGLYEPIHGSAPDIAGKGLANPLAAILSFEMALRWSLKQTDAADALLAAVKAALDNGARTRDLGGSLTTAQMGDAVLAAL</sequence>
<feature type="site" description="Important for catalysis" evidence="14">
    <location>
        <position position="187"/>
    </location>
</feature>
<dbReference type="PANTHER" id="PTHR42979">
    <property type="entry name" value="3-ISOPROPYLMALATE DEHYDROGENASE"/>
    <property type="match status" value="1"/>
</dbReference>
<proteinExistence type="inferred from homology"/>
<feature type="binding site" evidence="14">
    <location>
        <position position="91"/>
    </location>
    <ligand>
        <name>substrate</name>
    </ligand>
</feature>
<keyword evidence="7 14" id="KW-0028">Amino-acid biosynthesis</keyword>
<feature type="binding site" evidence="14">
    <location>
        <position position="248"/>
    </location>
    <ligand>
        <name>Mg(2+)</name>
        <dbReference type="ChEBI" id="CHEBI:18420"/>
    </ligand>
</feature>
<keyword evidence="12 14" id="KW-0464">Manganese</keyword>
<dbReference type="Proteomes" id="UP000215616">
    <property type="component" value="Unassembled WGS sequence"/>
</dbReference>
<protein>
    <recommendedName>
        <fullName evidence="14">3-isopropylmalate dehydrogenase</fullName>
        <ecNumber evidence="14">1.1.1.85</ecNumber>
    </recommendedName>
    <alternativeName>
        <fullName evidence="14">3-IPM-DH</fullName>
    </alternativeName>
    <alternativeName>
        <fullName evidence="14">Beta-IPM dehydrogenase</fullName>
        <shortName evidence="14">IMDH</shortName>
    </alternativeName>
</protein>
<keyword evidence="6 14" id="KW-0432">Leucine biosynthesis</keyword>
<feature type="binding site" evidence="14">
    <location>
        <position position="101"/>
    </location>
    <ligand>
        <name>substrate</name>
    </ligand>
</feature>
<keyword evidence="13 14" id="KW-0100">Branched-chain amino acid biosynthesis</keyword>
<evidence type="ECO:0000256" key="8">
    <source>
        <dbReference type="ARBA" id="ARBA00022723"/>
    </source>
</evidence>
<comment type="subunit">
    <text evidence="5 14 15">Homodimer.</text>
</comment>
<keyword evidence="8 14" id="KW-0479">Metal-binding</keyword>
<feature type="domain" description="Isopropylmalate dehydrogenase-like" evidence="16">
    <location>
        <begin position="3"/>
        <end position="346"/>
    </location>
</feature>
<dbReference type="GO" id="GO:0000287">
    <property type="term" value="F:magnesium ion binding"/>
    <property type="evidence" value="ECO:0007669"/>
    <property type="project" value="InterPro"/>
</dbReference>
<feature type="binding site" evidence="14">
    <location>
        <position position="244"/>
    </location>
    <ligand>
        <name>Mg(2+)</name>
        <dbReference type="ChEBI" id="CHEBI:18420"/>
    </ligand>
</feature>
<dbReference type="GO" id="GO:0003862">
    <property type="term" value="F:3-isopropylmalate dehydrogenase activity"/>
    <property type="evidence" value="ECO:0007669"/>
    <property type="project" value="UniProtKB-UniRule"/>
</dbReference>
<evidence type="ECO:0000313" key="18">
    <source>
        <dbReference type="Proteomes" id="UP000215616"/>
    </source>
</evidence>
<evidence type="ECO:0000313" key="17">
    <source>
        <dbReference type="EMBL" id="OYX01172.1"/>
    </source>
</evidence>
<evidence type="ECO:0000256" key="12">
    <source>
        <dbReference type="ARBA" id="ARBA00023211"/>
    </source>
</evidence>
<keyword evidence="14" id="KW-0963">Cytoplasm</keyword>
<reference evidence="17 18" key="1">
    <citation type="submission" date="2017-03" db="EMBL/GenBank/DDBJ databases">
        <title>Lifting the veil on microbial sulfur biogeochemistry in mining wastewaters.</title>
        <authorList>
            <person name="Kantor R.S."/>
            <person name="Colenbrander Nelson T."/>
            <person name="Marshall S."/>
            <person name="Bennett D."/>
            <person name="Apte S."/>
            <person name="Camacho D."/>
            <person name="Thomas B.C."/>
            <person name="Warren L.A."/>
            <person name="Banfield J.F."/>
        </authorList>
    </citation>
    <scope>NUCLEOTIDE SEQUENCE [LARGE SCALE GENOMIC DNA]</scope>
    <source>
        <strain evidence="17">32-67-7</strain>
    </source>
</reference>
<keyword evidence="9 14" id="KW-0460">Magnesium</keyword>
<feature type="binding site" evidence="14">
    <location>
        <position position="220"/>
    </location>
    <ligand>
        <name>Mg(2+)</name>
        <dbReference type="ChEBI" id="CHEBI:18420"/>
    </ligand>
</feature>
<evidence type="ECO:0000256" key="4">
    <source>
        <dbReference type="ARBA" id="ARBA00008319"/>
    </source>
</evidence>
<dbReference type="GO" id="GO:0005829">
    <property type="term" value="C:cytosol"/>
    <property type="evidence" value="ECO:0007669"/>
    <property type="project" value="TreeGrafter"/>
</dbReference>
<evidence type="ECO:0000256" key="2">
    <source>
        <dbReference type="ARBA" id="ARBA00001936"/>
    </source>
</evidence>
<evidence type="ECO:0000256" key="3">
    <source>
        <dbReference type="ARBA" id="ARBA00004762"/>
    </source>
</evidence>
<evidence type="ECO:0000259" key="16">
    <source>
        <dbReference type="SMART" id="SM01329"/>
    </source>
</evidence>
<feature type="binding site" evidence="14">
    <location>
        <position position="220"/>
    </location>
    <ligand>
        <name>substrate</name>
    </ligand>
</feature>
<evidence type="ECO:0000256" key="13">
    <source>
        <dbReference type="ARBA" id="ARBA00023304"/>
    </source>
</evidence>
<dbReference type="Gene3D" id="3.40.718.10">
    <property type="entry name" value="Isopropylmalate Dehydrogenase"/>
    <property type="match status" value="1"/>
</dbReference>
<name>A0A258D1G8_CAUVI</name>
<dbReference type="SUPFAM" id="SSF53659">
    <property type="entry name" value="Isocitrate/Isopropylmalate dehydrogenase-like"/>
    <property type="match status" value="1"/>
</dbReference>
<dbReference type="NCBIfam" id="TIGR00169">
    <property type="entry name" value="leuB"/>
    <property type="match status" value="1"/>
</dbReference>
<comment type="caution">
    <text evidence="17">The sequence shown here is derived from an EMBL/GenBank/DDBJ whole genome shotgun (WGS) entry which is preliminary data.</text>
</comment>
<dbReference type="EMBL" id="NCDQ01000262">
    <property type="protein sequence ID" value="OYX01172.1"/>
    <property type="molecule type" value="Genomic_DNA"/>
</dbReference>
<feature type="site" description="Important for catalysis" evidence="14">
    <location>
        <position position="136"/>
    </location>
</feature>
<comment type="catalytic activity">
    <reaction evidence="1 14 15">
        <text>(2R,3S)-3-isopropylmalate + NAD(+) = 4-methyl-2-oxopentanoate + CO2 + NADH</text>
        <dbReference type="Rhea" id="RHEA:32271"/>
        <dbReference type="ChEBI" id="CHEBI:16526"/>
        <dbReference type="ChEBI" id="CHEBI:17865"/>
        <dbReference type="ChEBI" id="CHEBI:35121"/>
        <dbReference type="ChEBI" id="CHEBI:57540"/>
        <dbReference type="ChEBI" id="CHEBI:57945"/>
        <dbReference type="EC" id="1.1.1.85"/>
    </reaction>
</comment>
<dbReference type="SMART" id="SM01329">
    <property type="entry name" value="Iso_dh"/>
    <property type="match status" value="1"/>
</dbReference>
<organism evidence="17 18">
    <name type="scientific">Caulobacter vibrioides</name>
    <name type="common">Caulobacter crescentus</name>
    <dbReference type="NCBI Taxonomy" id="155892"/>
    <lineage>
        <taxon>Bacteria</taxon>
        <taxon>Pseudomonadati</taxon>
        <taxon>Pseudomonadota</taxon>
        <taxon>Alphaproteobacteria</taxon>
        <taxon>Caulobacterales</taxon>
        <taxon>Caulobacteraceae</taxon>
        <taxon>Caulobacter</taxon>
    </lineage>
</organism>
<dbReference type="GO" id="GO:0051287">
    <property type="term" value="F:NAD binding"/>
    <property type="evidence" value="ECO:0007669"/>
    <property type="project" value="InterPro"/>
</dbReference>
<evidence type="ECO:0000256" key="1">
    <source>
        <dbReference type="ARBA" id="ARBA00000624"/>
    </source>
</evidence>
<evidence type="ECO:0000256" key="7">
    <source>
        <dbReference type="ARBA" id="ARBA00022605"/>
    </source>
</evidence>
<accession>A0A258D1G8</accession>
<dbReference type="GO" id="GO:0009098">
    <property type="term" value="P:L-leucine biosynthetic process"/>
    <property type="evidence" value="ECO:0007669"/>
    <property type="project" value="UniProtKB-UniRule"/>
</dbReference>
<evidence type="ECO:0000256" key="9">
    <source>
        <dbReference type="ARBA" id="ARBA00022842"/>
    </source>
</evidence>
<dbReference type="AlphaFoldDB" id="A0A258D1G8"/>
<comment type="similarity">
    <text evidence="4 14">Belongs to the isocitrate and isopropylmalate dehydrogenases family. LeuB type 1 subfamily.</text>
</comment>
<dbReference type="EC" id="1.1.1.85" evidence="14"/>
<comment type="pathway">
    <text evidence="3 14 15">Amino-acid biosynthesis; L-leucine biosynthesis; L-leucine from 3-methyl-2-oxobutanoate: step 3/4.</text>
</comment>
<dbReference type="FunFam" id="3.40.718.10:FF:000006">
    <property type="entry name" value="3-isopropylmalate dehydrogenase"/>
    <property type="match status" value="1"/>
</dbReference>
<keyword evidence="11 14" id="KW-0520">NAD</keyword>
<dbReference type="Pfam" id="PF00180">
    <property type="entry name" value="Iso_dh"/>
    <property type="match status" value="1"/>
</dbReference>
<feature type="binding site" evidence="14">
    <location>
        <begin position="279"/>
        <end position="291"/>
    </location>
    <ligand>
        <name>NAD(+)</name>
        <dbReference type="ChEBI" id="CHEBI:57540"/>
    </ligand>
</feature>
<comment type="cofactor">
    <cofactor evidence="2">
        <name>Mn(2+)</name>
        <dbReference type="ChEBI" id="CHEBI:29035"/>
    </cofactor>
</comment>
<dbReference type="PANTHER" id="PTHR42979:SF1">
    <property type="entry name" value="3-ISOPROPYLMALATE DEHYDROGENASE"/>
    <property type="match status" value="1"/>
</dbReference>
<comment type="cofactor">
    <cofactor evidence="14 15">
        <name>Mg(2+)</name>
        <dbReference type="ChEBI" id="CHEBI:18420"/>
    </cofactor>
    <cofactor evidence="14 15">
        <name>Mn(2+)</name>
        <dbReference type="ChEBI" id="CHEBI:29035"/>
    </cofactor>
    <text evidence="14 15">Binds 1 Mg(2+) or Mn(2+) ion per subunit.</text>
</comment>
<dbReference type="UniPathway" id="UPA00048">
    <property type="reaction ID" value="UER00072"/>
</dbReference>
<comment type="function">
    <text evidence="14 15">Catalyzes the oxidation of 3-carboxy-2-hydroxy-4-methylpentanoate (3-isopropylmalate) to 3-carboxy-4-methyl-2-oxopentanoate. The product decarboxylates to 4-methyl-2 oxopentanoate.</text>
</comment>
<keyword evidence="10 14" id="KW-0560">Oxidoreductase</keyword>
<evidence type="ECO:0000256" key="14">
    <source>
        <dbReference type="HAMAP-Rule" id="MF_01033"/>
    </source>
</evidence>
<dbReference type="InterPro" id="IPR019818">
    <property type="entry name" value="IsoCit/isopropylmalate_DH_CS"/>
</dbReference>
<comment type="subcellular location">
    <subcellularLocation>
        <location evidence="14">Cytoplasm</location>
    </subcellularLocation>
</comment>